<dbReference type="RefSeq" id="WP_343872731.1">
    <property type="nucleotide sequence ID" value="NZ_BAAAIX010000009.1"/>
</dbReference>
<protein>
    <submittedName>
        <fullName evidence="1">DUF2316 family protein</fullName>
    </submittedName>
</protein>
<evidence type="ECO:0000313" key="1">
    <source>
        <dbReference type="EMBL" id="MFD1889662.1"/>
    </source>
</evidence>
<evidence type="ECO:0000313" key="2">
    <source>
        <dbReference type="Proteomes" id="UP001597326"/>
    </source>
</evidence>
<dbReference type="EMBL" id="JBHUFZ010000011">
    <property type="protein sequence ID" value="MFD1889662.1"/>
    <property type="molecule type" value="Genomic_DNA"/>
</dbReference>
<dbReference type="Proteomes" id="UP001597326">
    <property type="component" value="Unassembled WGS sequence"/>
</dbReference>
<dbReference type="InterPro" id="IPR018757">
    <property type="entry name" value="DUF2316"/>
</dbReference>
<name>A0ABW4RTK7_9ACTN</name>
<proteinExistence type="predicted"/>
<comment type="caution">
    <text evidence="1">The sequence shown here is derived from an EMBL/GenBank/DDBJ whole genome shotgun (WGS) entry which is preliminary data.</text>
</comment>
<accession>A0ABW4RTK7</accession>
<gene>
    <name evidence="1" type="ORF">ACFSCS_05580</name>
</gene>
<reference evidence="2" key="1">
    <citation type="journal article" date="2019" name="Int. J. Syst. Evol. Microbiol.">
        <title>The Global Catalogue of Microorganisms (GCM) 10K type strain sequencing project: providing services to taxonomists for standard genome sequencing and annotation.</title>
        <authorList>
            <consortium name="The Broad Institute Genomics Platform"/>
            <consortium name="The Broad Institute Genome Sequencing Center for Infectious Disease"/>
            <person name="Wu L."/>
            <person name="Ma J."/>
        </authorList>
    </citation>
    <scope>NUCLEOTIDE SEQUENCE [LARGE SCALE GENOMIC DNA]</scope>
    <source>
        <strain evidence="2">CAIM 431</strain>
    </source>
</reference>
<sequence>MSLDESQRRRTAEEFRANLELAELQEHHFREDLGMEPDELAAIVAMDPGVRSDRVWLLRDYLDAAVRLRGRTPRPWATMTEPARAAADAWFGLAQAPTPRL</sequence>
<dbReference type="Pfam" id="PF10078">
    <property type="entry name" value="DUF2316"/>
    <property type="match status" value="1"/>
</dbReference>
<keyword evidence="2" id="KW-1185">Reference proteome</keyword>
<organism evidence="1 2">
    <name type="scientific">Luteococcus peritonei</name>
    <dbReference type="NCBI Taxonomy" id="88874"/>
    <lineage>
        <taxon>Bacteria</taxon>
        <taxon>Bacillati</taxon>
        <taxon>Actinomycetota</taxon>
        <taxon>Actinomycetes</taxon>
        <taxon>Propionibacteriales</taxon>
        <taxon>Propionibacteriaceae</taxon>
        <taxon>Luteococcus</taxon>
    </lineage>
</organism>